<dbReference type="InterPro" id="IPR008972">
    <property type="entry name" value="Cupredoxin"/>
</dbReference>
<accession>A0ABU6TIH6</accession>
<dbReference type="PANTHER" id="PTHR11709:SF11">
    <property type="entry name" value="L-ASCORBATE OXIDASE HOMOLOG ISOFORM X1"/>
    <property type="match status" value="1"/>
</dbReference>
<organism evidence="3 4">
    <name type="scientific">Stylosanthes scabra</name>
    <dbReference type="NCBI Taxonomy" id="79078"/>
    <lineage>
        <taxon>Eukaryota</taxon>
        <taxon>Viridiplantae</taxon>
        <taxon>Streptophyta</taxon>
        <taxon>Embryophyta</taxon>
        <taxon>Tracheophyta</taxon>
        <taxon>Spermatophyta</taxon>
        <taxon>Magnoliopsida</taxon>
        <taxon>eudicotyledons</taxon>
        <taxon>Gunneridae</taxon>
        <taxon>Pentapetalae</taxon>
        <taxon>rosids</taxon>
        <taxon>fabids</taxon>
        <taxon>Fabales</taxon>
        <taxon>Fabaceae</taxon>
        <taxon>Papilionoideae</taxon>
        <taxon>50 kb inversion clade</taxon>
        <taxon>dalbergioids sensu lato</taxon>
        <taxon>Dalbergieae</taxon>
        <taxon>Pterocarpus clade</taxon>
        <taxon>Stylosanthes</taxon>
    </lineage>
</organism>
<evidence type="ECO:0000259" key="2">
    <source>
        <dbReference type="Pfam" id="PF07732"/>
    </source>
</evidence>
<dbReference type="SUPFAM" id="SSF49503">
    <property type="entry name" value="Cupredoxins"/>
    <property type="match status" value="1"/>
</dbReference>
<reference evidence="3 4" key="1">
    <citation type="journal article" date="2023" name="Plants (Basel)">
        <title>Bridging the Gap: Combining Genomics and Transcriptomics Approaches to Understand Stylosanthes scabra, an Orphan Legume from the Brazilian Caatinga.</title>
        <authorList>
            <person name="Ferreira-Neto J.R.C."/>
            <person name="da Silva M.D."/>
            <person name="Binneck E."/>
            <person name="de Melo N.F."/>
            <person name="da Silva R.H."/>
            <person name="de Melo A.L.T.M."/>
            <person name="Pandolfi V."/>
            <person name="Bustamante F.O."/>
            <person name="Brasileiro-Vidal A.C."/>
            <person name="Benko-Iseppon A.M."/>
        </authorList>
    </citation>
    <scope>NUCLEOTIDE SEQUENCE [LARGE SCALE GENOMIC DNA]</scope>
    <source>
        <tissue evidence="3">Leaves</tissue>
    </source>
</reference>
<comment type="similarity">
    <text evidence="1">Belongs to the multicopper oxidase family.</text>
</comment>
<comment type="caution">
    <text evidence="3">The sequence shown here is derived from an EMBL/GenBank/DDBJ whole genome shotgun (WGS) entry which is preliminary data.</text>
</comment>
<name>A0ABU6TIH6_9FABA</name>
<evidence type="ECO:0000313" key="3">
    <source>
        <dbReference type="EMBL" id="MED6148159.1"/>
    </source>
</evidence>
<feature type="domain" description="Plastocyanin-like" evidence="2">
    <location>
        <begin position="34"/>
        <end position="132"/>
    </location>
</feature>
<evidence type="ECO:0000313" key="4">
    <source>
        <dbReference type="Proteomes" id="UP001341840"/>
    </source>
</evidence>
<dbReference type="Proteomes" id="UP001341840">
    <property type="component" value="Unassembled WGS sequence"/>
</dbReference>
<sequence length="177" mass="19907">MTSAMLKQSYARHHISALASRVHQGNKANPINLKGILINGQFPGPATDAVTNDNLIISAYNYLREPFLISWNGYKIEGTHGRMELKAQTVQFHQGRTTLMQLKSQIGSCFYFPSLQMQKAAGGFGAIGIWNRPGLPFSFHPPAQDYTIPARDWYKRGHHVRKTKPELSIVNDRSQNN</sequence>
<keyword evidence="4" id="KW-1185">Reference proteome</keyword>
<dbReference type="InterPro" id="IPR045087">
    <property type="entry name" value="Cu-oxidase_fam"/>
</dbReference>
<evidence type="ECO:0000256" key="1">
    <source>
        <dbReference type="ARBA" id="ARBA00010609"/>
    </source>
</evidence>
<proteinExistence type="inferred from homology"/>
<dbReference type="Pfam" id="PF07732">
    <property type="entry name" value="Cu-oxidase_3"/>
    <property type="match status" value="1"/>
</dbReference>
<dbReference type="EMBL" id="JASCZI010090969">
    <property type="protein sequence ID" value="MED6148159.1"/>
    <property type="molecule type" value="Genomic_DNA"/>
</dbReference>
<dbReference type="PANTHER" id="PTHR11709">
    <property type="entry name" value="MULTI-COPPER OXIDASE"/>
    <property type="match status" value="1"/>
</dbReference>
<dbReference type="InterPro" id="IPR011707">
    <property type="entry name" value="Cu-oxidase-like_N"/>
</dbReference>
<protein>
    <recommendedName>
        <fullName evidence="2">Plastocyanin-like domain-containing protein</fullName>
    </recommendedName>
</protein>
<gene>
    <name evidence="3" type="ORF">PIB30_050516</name>
</gene>
<dbReference type="Gene3D" id="2.60.40.420">
    <property type="entry name" value="Cupredoxins - blue copper proteins"/>
    <property type="match status" value="1"/>
</dbReference>